<keyword evidence="4" id="KW-1185">Reference proteome</keyword>
<evidence type="ECO:0000256" key="1">
    <source>
        <dbReference type="SAM" id="MobiDB-lite"/>
    </source>
</evidence>
<dbReference type="Proteomes" id="UP001642464">
    <property type="component" value="Unassembled WGS sequence"/>
</dbReference>
<dbReference type="InterPro" id="IPR011050">
    <property type="entry name" value="Pectin_lyase_fold/virulence"/>
</dbReference>
<feature type="compositionally biased region" description="Basic and acidic residues" evidence="1">
    <location>
        <begin position="109"/>
        <end position="125"/>
    </location>
</feature>
<feature type="domain" description="C962R-like N-terminal AEP" evidence="2">
    <location>
        <begin position="1092"/>
        <end position="1286"/>
    </location>
</feature>
<feature type="compositionally biased region" description="Basic and acidic residues" evidence="1">
    <location>
        <begin position="137"/>
        <end position="152"/>
    </location>
</feature>
<reference evidence="3 4" key="1">
    <citation type="submission" date="2024-02" db="EMBL/GenBank/DDBJ databases">
        <authorList>
            <person name="Chen Y."/>
            <person name="Shah S."/>
            <person name="Dougan E. K."/>
            <person name="Thang M."/>
            <person name="Chan C."/>
        </authorList>
    </citation>
    <scope>NUCLEOTIDE SEQUENCE [LARGE SCALE GENOMIC DNA]</scope>
</reference>
<sequence length="1785" mass="196253">MAEEPQPVGKQLEEPGNVPEASKEPPPEEPAEVGNQQEPKEDGGPQSPAAEVPELSAPSPPNGSPQDRPEQEPKEAAKQPVAEEVKRESQPPEPKVEEAEEGTSVQAAKTEKSAEEREEVNKREVSTTVDQPVEEAGDQRDEAPADAEHAEEPAQVGRRKHAGGAMGGCWEFPRLCIMGMVNWWWYWRRKFGQWPNLNKAQLGFFRREQRTVPEEVSDKGIVLQIEGQVAVDGLVPRRVAFYVCDTVIPQGSCVHRHQSIQWHSKHSGDREPPCPTTTALQFLFARSVPATRQYSLYAQPVRPLIFVAEFDADGATLPGTLLGAKYPFRHSLEQHIPPLDVSEESARVAFIIAPSSFDMATTRSKVGKAQRPNSTGSVDFWSAHGLPSKGQGVPAQCGAALGDALMAYTRKVRLLAPWTDPEVLWEGKAAELLVSSVGAVLQGSVSSEAAVRPGTWPLGRLEGEVPPEAGAMATVALRSLVLAAPERPERGDLPKYDRAALPHGAGGSSAVQRFELRLDIVGEKLTLIQGDGAIVRIQLSGVAWLFAPQQQLLLEDQTISSLAKKRLHESLRCAEGMVFWGGCFRAWGRNGGEAVGEVRHVRSARVGSASGACPASSGRAAAAGVSRERTSDGWSDAVLRFTVPWLHGSNPSAGRHLKGVEGETGHVQVQGSHVQGRARDGHAFAVSVKAATLETPMSSATGVRYLLTPGKPLELLAAARPPKQQAARKQLAYLGLQDDEAIDGDELEGFQIASCRRAGHLVLLDGAVLLKAAHRYTAWARLPVGCRPEVRVTLVVARGFPKQQLAMERLDIFPNGECLCPQLARGPRGTLWCWCFGETFSIWGADDDEVMSSLNTVGVRVVAAATSPIKQGQLKSQHWDVTSILEEAVDYWKRCEDAPSGGNSFCPELGTVAFTSGCCVNANAGATHALHLGGAVFGVETRADVADAADVSTDAPTEARAETEEARPVEVTWCGIGTLGAKSNMMASAVCETRPQWQGEDDSPALAWKRLQDLEARDRRFRGKWPGDGFGLMVHHGIGFGFQSVAEFKEFERTLQWFRAHDCTESHRLTHSCFKGRSDFTQTGMLVFDTEEDLEGLNKAIAWLFHRHIPVVLMERQTRVFPLIFDMDLKVTSKKLLDAVPRRLKLARPWRHQAPNAVSVTKVVFPQKQDLVLLRHLGMIVFQFFPDLPLIDFCIFNASGWDRVKELVKVSLHLVAPYVLVTPERLGSIRERMLEYLGECSEVEDHPLAKVLQTYLEESEDNTWDKVVDQTVTSGTNGLRMPYCDKAQRILKREFVERKEKGEFFTERELMDQHAYLKEEAGRPCLPEGILRLIPCKDPESDLALPEARWMCKGNDLPIDEWIRLGRCRHSWRLPLAPGPTLWRPPLRYQWAEPAAPWEDRAQLKGSPVVRRYSGSCAEFRHQWQEAVVKMALPETRLLGRWLCGRDARWIGGLQETSTHEVRYILKAQRVVLLLSPEPSAALTFTEPFGCERQWVDMGRFRKALEGWTEPDDVMCVPICALSAHVRGYWRSRVRVVRMPPTTVPGGAPFDRHASALHTIVAPSEEFPSIQAALDAVPFDEPLHRVLLRQGSYEVSTLEIQRPVRRPLGDDLVMCLERIQEKGAGTGGPVLRLSGLASHAMAGSNGTCHGAAAVEIRTEGEPTIVGCRLYAEGPWGSCISAYGGSPQILRNFVSCARWGLVLVQTAGRVEDNSIRGLGEAGVVLVGGSTFIHRNSFSDCGGPAILAVSDCCAVLQKNDVRLSGVKVMGKRSEIQMRCLAPVLFIC</sequence>
<name>A0ABP0IYC6_9DINO</name>
<dbReference type="EMBL" id="CAXAMM010005402">
    <property type="protein sequence ID" value="CAK9007095.1"/>
    <property type="molecule type" value="Genomic_DNA"/>
</dbReference>
<dbReference type="SUPFAM" id="SSF51126">
    <property type="entry name" value="Pectin lyase-like"/>
    <property type="match status" value="1"/>
</dbReference>
<dbReference type="InterPro" id="IPR056443">
    <property type="entry name" value="AEP_C962R"/>
</dbReference>
<proteinExistence type="predicted"/>
<organism evidence="3 4">
    <name type="scientific">Durusdinium trenchii</name>
    <dbReference type="NCBI Taxonomy" id="1381693"/>
    <lineage>
        <taxon>Eukaryota</taxon>
        <taxon>Sar</taxon>
        <taxon>Alveolata</taxon>
        <taxon>Dinophyceae</taxon>
        <taxon>Suessiales</taxon>
        <taxon>Symbiodiniaceae</taxon>
        <taxon>Durusdinium</taxon>
    </lineage>
</organism>
<accession>A0ABP0IYC6</accession>
<comment type="caution">
    <text evidence="3">The sequence shown here is derived from an EMBL/GenBank/DDBJ whole genome shotgun (WGS) entry which is preliminary data.</text>
</comment>
<feature type="region of interest" description="Disordered" evidence="1">
    <location>
        <begin position="1"/>
        <end position="163"/>
    </location>
</feature>
<evidence type="ECO:0000313" key="3">
    <source>
        <dbReference type="EMBL" id="CAK9007095.1"/>
    </source>
</evidence>
<protein>
    <submittedName>
        <fullName evidence="3">Titin homolog</fullName>
    </submittedName>
</protein>
<gene>
    <name evidence="3" type="ORF">SCF082_LOCUS9316</name>
</gene>
<feature type="compositionally biased region" description="Basic and acidic residues" evidence="1">
    <location>
        <begin position="67"/>
        <end position="97"/>
    </location>
</feature>
<evidence type="ECO:0000259" key="2">
    <source>
        <dbReference type="Pfam" id="PF23162"/>
    </source>
</evidence>
<dbReference type="Pfam" id="PF23162">
    <property type="entry name" value="AEP_C962R"/>
    <property type="match status" value="1"/>
</dbReference>
<evidence type="ECO:0000313" key="4">
    <source>
        <dbReference type="Proteomes" id="UP001642464"/>
    </source>
</evidence>